<gene>
    <name evidence="2" type="ORF">ADN00_16660</name>
</gene>
<dbReference type="PROSITE" id="PS51257">
    <property type="entry name" value="PROKAR_LIPOPROTEIN"/>
    <property type="match status" value="1"/>
</dbReference>
<name>A0A0P6WPV0_9CHLR</name>
<keyword evidence="1" id="KW-0732">Signal</keyword>
<keyword evidence="3" id="KW-1185">Reference proteome</keyword>
<dbReference type="STRING" id="1134406.ADN00_16660"/>
<organism evidence="2 3">
    <name type="scientific">Ornatilinea apprima</name>
    <dbReference type="NCBI Taxonomy" id="1134406"/>
    <lineage>
        <taxon>Bacteria</taxon>
        <taxon>Bacillati</taxon>
        <taxon>Chloroflexota</taxon>
        <taxon>Anaerolineae</taxon>
        <taxon>Anaerolineales</taxon>
        <taxon>Anaerolineaceae</taxon>
        <taxon>Ornatilinea</taxon>
    </lineage>
</organism>
<dbReference type="Proteomes" id="UP000050417">
    <property type="component" value="Unassembled WGS sequence"/>
</dbReference>
<dbReference type="AlphaFoldDB" id="A0A0P6WPV0"/>
<feature type="chain" id="PRO_5006132571" description="Carboxypeptidase regulatory-like domain-containing protein" evidence="1">
    <location>
        <begin position="35"/>
        <end position="128"/>
    </location>
</feature>
<accession>A0A0P6WPV0</accession>
<evidence type="ECO:0000313" key="2">
    <source>
        <dbReference type="EMBL" id="KPL72100.1"/>
    </source>
</evidence>
<proteinExistence type="predicted"/>
<dbReference type="EMBL" id="LGCL01000040">
    <property type="protein sequence ID" value="KPL72100.1"/>
    <property type="molecule type" value="Genomic_DNA"/>
</dbReference>
<evidence type="ECO:0008006" key="4">
    <source>
        <dbReference type="Google" id="ProtNLM"/>
    </source>
</evidence>
<evidence type="ECO:0000256" key="1">
    <source>
        <dbReference type="SAM" id="SignalP"/>
    </source>
</evidence>
<feature type="signal peptide" evidence="1">
    <location>
        <begin position="1"/>
        <end position="34"/>
    </location>
</feature>
<comment type="caution">
    <text evidence="2">The sequence shown here is derived from an EMBL/GenBank/DDBJ whole genome shotgun (WGS) entry which is preliminary data.</text>
</comment>
<protein>
    <recommendedName>
        <fullName evidence="4">Carboxypeptidase regulatory-like domain-containing protein</fullName>
    </recommendedName>
</protein>
<reference evidence="2 3" key="1">
    <citation type="submission" date="2015-07" db="EMBL/GenBank/DDBJ databases">
        <title>Genome sequence of Ornatilinea apprima DSM 23815.</title>
        <authorList>
            <person name="Hemp J."/>
            <person name="Ward L.M."/>
            <person name="Pace L.A."/>
            <person name="Fischer W.W."/>
        </authorList>
    </citation>
    <scope>NUCLEOTIDE SEQUENCE [LARGE SCALE GENOMIC DNA]</scope>
    <source>
        <strain evidence="2 3">P3M-1</strain>
    </source>
</reference>
<sequence length="128" mass="13917">MPNPRTKAQLRKPIWLLVLVLLVLSACSPPPVEKAAPAPQPGKCVVSGRVTNIQDFWQETSLSVYLADYYENDSGKGFFTLDAYAEPAGQVDEDGWFVLADLAPGNYVLVVGPSPADQSLDLGEIRLK</sequence>
<evidence type="ECO:0000313" key="3">
    <source>
        <dbReference type="Proteomes" id="UP000050417"/>
    </source>
</evidence>